<evidence type="ECO:0000259" key="7">
    <source>
        <dbReference type="Pfam" id="PF00361"/>
    </source>
</evidence>
<proteinExistence type="inferred from homology"/>
<keyword evidence="5" id="KW-1278">Translocase</keyword>
<dbReference type="EMBL" id="JACHHG010000001">
    <property type="protein sequence ID" value="MBB6096972.1"/>
    <property type="molecule type" value="Genomic_DNA"/>
</dbReference>
<comment type="subunit">
    <text evidence="5">NDH-1 is composed of 15 different subunits. Subunits NuoA, H, J, K, L, M, N constitute the membrane sector of the complex.</text>
</comment>
<feature type="transmembrane region" description="Helical" evidence="5">
    <location>
        <begin position="400"/>
        <end position="424"/>
    </location>
</feature>
<dbReference type="GO" id="GO:0042773">
    <property type="term" value="P:ATP synthesis coupled electron transport"/>
    <property type="evidence" value="ECO:0007669"/>
    <property type="project" value="InterPro"/>
</dbReference>
<feature type="transmembrane region" description="Helical" evidence="5">
    <location>
        <begin position="132"/>
        <end position="150"/>
    </location>
</feature>
<feature type="transmembrane region" description="Helical" evidence="5">
    <location>
        <begin position="41"/>
        <end position="60"/>
    </location>
</feature>
<feature type="transmembrane region" description="Helical" evidence="5">
    <location>
        <begin position="108"/>
        <end position="126"/>
    </location>
</feature>
<dbReference type="GO" id="GO:0048038">
    <property type="term" value="F:quinone binding"/>
    <property type="evidence" value="ECO:0007669"/>
    <property type="project" value="UniProtKB-KW"/>
</dbReference>
<feature type="transmembrane region" description="Helical" evidence="5">
    <location>
        <begin position="453"/>
        <end position="477"/>
    </location>
</feature>
<feature type="transmembrane region" description="Helical" evidence="5">
    <location>
        <begin position="76"/>
        <end position="96"/>
    </location>
</feature>
<dbReference type="GO" id="GO:0005886">
    <property type="term" value="C:plasma membrane"/>
    <property type="evidence" value="ECO:0007669"/>
    <property type="project" value="UniProtKB-SubCell"/>
</dbReference>
<feature type="transmembrane region" description="Helical" evidence="5">
    <location>
        <begin position="301"/>
        <end position="322"/>
    </location>
</feature>
<comment type="subcellular location">
    <subcellularLocation>
        <location evidence="5">Cell membrane</location>
        <topology evidence="5">Multi-pass membrane protein</topology>
    </subcellularLocation>
    <subcellularLocation>
        <location evidence="1">Endomembrane system</location>
        <topology evidence="1">Multi-pass membrane protein</topology>
    </subcellularLocation>
    <subcellularLocation>
        <location evidence="6">Membrane</location>
        <topology evidence="6">Multi-pass membrane protein</topology>
    </subcellularLocation>
</comment>
<dbReference type="RefSeq" id="WP_183983914.1">
    <property type="nucleotide sequence ID" value="NZ_JACHHG010000001.1"/>
</dbReference>
<feature type="transmembrane region" description="Helical" evidence="5">
    <location>
        <begin position="162"/>
        <end position="185"/>
    </location>
</feature>
<feature type="transmembrane region" description="Helical" evidence="5">
    <location>
        <begin position="236"/>
        <end position="259"/>
    </location>
</feature>
<dbReference type="AlphaFoldDB" id="A0A841HYI1"/>
<keyword evidence="3 5" id="KW-1133">Transmembrane helix</keyword>
<comment type="caution">
    <text evidence="8">The sequence shown here is derived from an EMBL/GenBank/DDBJ whole genome shotgun (WGS) entry which is preliminary data.</text>
</comment>
<keyword evidence="2 5" id="KW-0812">Transmembrane</keyword>
<keyword evidence="5" id="KW-1003">Cell membrane</keyword>
<evidence type="ECO:0000256" key="6">
    <source>
        <dbReference type="RuleBase" id="RU000320"/>
    </source>
</evidence>
<gene>
    <name evidence="5" type="primary">nuoN</name>
    <name evidence="8" type="ORF">HNR42_000384</name>
</gene>
<dbReference type="Pfam" id="PF00361">
    <property type="entry name" value="Proton_antipo_M"/>
    <property type="match status" value="1"/>
</dbReference>
<dbReference type="EC" id="7.1.1.-" evidence="5"/>
<organism evidence="8 9">
    <name type="scientific">Deinobacterium chartae</name>
    <dbReference type="NCBI Taxonomy" id="521158"/>
    <lineage>
        <taxon>Bacteria</taxon>
        <taxon>Thermotogati</taxon>
        <taxon>Deinococcota</taxon>
        <taxon>Deinococci</taxon>
        <taxon>Deinococcales</taxon>
        <taxon>Deinococcaceae</taxon>
        <taxon>Deinobacterium</taxon>
    </lineage>
</organism>
<protein>
    <recommendedName>
        <fullName evidence="5">NADH-quinone oxidoreductase subunit N</fullName>
        <ecNumber evidence="5">7.1.1.-</ecNumber>
    </recommendedName>
    <alternativeName>
        <fullName evidence="5">NADH dehydrogenase I subunit N</fullName>
    </alternativeName>
    <alternativeName>
        <fullName evidence="5">NDH-1 subunit N</fullName>
    </alternativeName>
</protein>
<keyword evidence="5" id="KW-0520">NAD</keyword>
<dbReference type="InterPro" id="IPR001750">
    <property type="entry name" value="ND/Mrp_TM"/>
</dbReference>
<accession>A0A841HYI1</accession>
<dbReference type="PANTHER" id="PTHR22773">
    <property type="entry name" value="NADH DEHYDROGENASE"/>
    <property type="match status" value="1"/>
</dbReference>
<dbReference type="GO" id="GO:0012505">
    <property type="term" value="C:endomembrane system"/>
    <property type="evidence" value="ECO:0007669"/>
    <property type="project" value="UniProtKB-SubCell"/>
</dbReference>
<evidence type="ECO:0000313" key="8">
    <source>
        <dbReference type="EMBL" id="MBB6096972.1"/>
    </source>
</evidence>
<evidence type="ECO:0000256" key="2">
    <source>
        <dbReference type="ARBA" id="ARBA00022692"/>
    </source>
</evidence>
<feature type="transmembrane region" description="Helical" evidence="5">
    <location>
        <begin position="271"/>
        <end position="289"/>
    </location>
</feature>
<keyword evidence="5" id="KW-0813">Transport</keyword>
<keyword evidence="4 5" id="KW-0472">Membrane</keyword>
<keyword evidence="5" id="KW-0874">Quinone</keyword>
<evidence type="ECO:0000256" key="5">
    <source>
        <dbReference type="HAMAP-Rule" id="MF_00445"/>
    </source>
</evidence>
<dbReference type="Proteomes" id="UP000569951">
    <property type="component" value="Unassembled WGS sequence"/>
</dbReference>
<dbReference type="GO" id="GO:0008137">
    <property type="term" value="F:NADH dehydrogenase (ubiquinone) activity"/>
    <property type="evidence" value="ECO:0007669"/>
    <property type="project" value="InterPro"/>
</dbReference>
<comment type="similarity">
    <text evidence="5">Belongs to the complex I subunit 2 family.</text>
</comment>
<dbReference type="GO" id="GO:0050136">
    <property type="term" value="F:NADH dehydrogenase (quinone) (non-electrogenic) activity"/>
    <property type="evidence" value="ECO:0007669"/>
    <property type="project" value="UniProtKB-UniRule"/>
</dbReference>
<keyword evidence="9" id="KW-1185">Reference proteome</keyword>
<dbReference type="NCBIfam" id="TIGR01770">
    <property type="entry name" value="NDH_I_N"/>
    <property type="match status" value="1"/>
</dbReference>
<evidence type="ECO:0000256" key="1">
    <source>
        <dbReference type="ARBA" id="ARBA00004127"/>
    </source>
</evidence>
<feature type="transmembrane region" description="Helical" evidence="5">
    <location>
        <begin position="12"/>
        <end position="34"/>
    </location>
</feature>
<feature type="domain" description="NADH:quinone oxidoreductase/Mrp antiporter transmembrane" evidence="7">
    <location>
        <begin position="126"/>
        <end position="418"/>
    </location>
</feature>
<name>A0A841HYI1_9DEIO</name>
<reference evidence="8 9" key="1">
    <citation type="submission" date="2020-08" db="EMBL/GenBank/DDBJ databases">
        <title>Genomic Encyclopedia of Type Strains, Phase IV (KMG-IV): sequencing the most valuable type-strain genomes for metagenomic binning, comparative biology and taxonomic classification.</title>
        <authorList>
            <person name="Goeker M."/>
        </authorList>
    </citation>
    <scope>NUCLEOTIDE SEQUENCE [LARGE SCALE GENOMIC DNA]</scope>
    <source>
        <strain evidence="8 9">DSM 21458</strain>
    </source>
</reference>
<evidence type="ECO:0000256" key="3">
    <source>
        <dbReference type="ARBA" id="ARBA00022989"/>
    </source>
</evidence>
<dbReference type="InterPro" id="IPR010096">
    <property type="entry name" value="NADH-Q_OxRdtase_suN/2"/>
</dbReference>
<feature type="transmembrane region" description="Helical" evidence="5">
    <location>
        <begin position="369"/>
        <end position="388"/>
    </location>
</feature>
<evidence type="ECO:0000256" key="4">
    <source>
        <dbReference type="ARBA" id="ARBA00023136"/>
    </source>
</evidence>
<evidence type="ECO:0000313" key="9">
    <source>
        <dbReference type="Proteomes" id="UP000569951"/>
    </source>
</evidence>
<dbReference type="HAMAP" id="MF_00445">
    <property type="entry name" value="NDH1_NuoN_1"/>
    <property type="match status" value="1"/>
</dbReference>
<feature type="transmembrane region" description="Helical" evidence="5">
    <location>
        <begin position="205"/>
        <end position="224"/>
    </location>
</feature>
<feature type="transmembrane region" description="Helical" evidence="5">
    <location>
        <begin position="328"/>
        <end position="348"/>
    </location>
</feature>
<sequence length="487" mass="51381">MTPAALNFPDVNFVPLLPVISVLLGAVIATLLGFYTSRRNVALVGSAFLVIALASLVGLWDRNLTSFDGAFRADNFALAFAGVILIGALLATLASLDNAVRAKLSFPEFDAILLFAVTGTLLIAFAGDLVVLLIGLEVMSLASYILATFQDSRRAEEAGMKYFLLGSVGSAILIYGIALVFGATGHFDFVGIAQAVSAQGFANEPLLVLGALLLLAGFAFKVALAPFHQWTPDVYAGSPTVVTLFMSIVIKTAAFAGLLRVFQQALPDLDGWLIPAQVLIGLTVIVGNLTALRQSELKRMLAYSAIAHSGFLMLGVLAEPQLGGPALIYYLLSYTLMNAAAFAVVAAIQRDDLGVSLEELRGLYYRRPGLAIALALVLASLGGLPPMAGFVGKYVVFAAAYQSGFVGITLLAVITSMIALAFYLRPAVLMFSRPQEDSVIDHLPPRRIQPYSVATAVIGAVGTLLLGVLPQLVYGLLQGGSLLQALR</sequence>
<comment type="function">
    <text evidence="5">NDH-1 shuttles electrons from NADH, via FMN and iron-sulfur (Fe-S) centers, to quinones in the respiratory chain. The immediate electron acceptor for the enzyme in this species is believed to be a menaquinone. Couples the redox reaction to proton translocation (for every two electrons transferred, four hydrogen ions are translocated across the cytoplasmic membrane), and thus conserves the redox energy in a proton gradient.</text>
</comment>
<comment type="catalytic activity">
    <reaction evidence="5">
        <text>a quinone + NADH + 5 H(+)(in) = a quinol + NAD(+) + 4 H(+)(out)</text>
        <dbReference type="Rhea" id="RHEA:57888"/>
        <dbReference type="ChEBI" id="CHEBI:15378"/>
        <dbReference type="ChEBI" id="CHEBI:24646"/>
        <dbReference type="ChEBI" id="CHEBI:57540"/>
        <dbReference type="ChEBI" id="CHEBI:57945"/>
        <dbReference type="ChEBI" id="CHEBI:132124"/>
    </reaction>
</comment>